<comment type="caution">
    <text evidence="3">The sequence shown here is derived from an EMBL/GenBank/DDBJ whole genome shotgun (WGS) entry which is preliminary data.</text>
</comment>
<feature type="region of interest" description="Disordered" evidence="2">
    <location>
        <begin position="226"/>
        <end position="247"/>
    </location>
</feature>
<feature type="compositionally biased region" description="Polar residues" evidence="2">
    <location>
        <begin position="226"/>
        <end position="237"/>
    </location>
</feature>
<gene>
    <name evidence="3" type="ORF">WR25_01655</name>
</gene>
<dbReference type="AlphaFoldDB" id="A0A2A2JSC5"/>
<dbReference type="InterPro" id="IPR051971">
    <property type="entry name" value="E3_ubiquitin-PDZ_ligase"/>
</dbReference>
<feature type="coiled-coil region" evidence="1">
    <location>
        <begin position="8"/>
        <end position="35"/>
    </location>
</feature>
<evidence type="ECO:0000256" key="1">
    <source>
        <dbReference type="SAM" id="Coils"/>
    </source>
</evidence>
<evidence type="ECO:0000256" key="2">
    <source>
        <dbReference type="SAM" id="MobiDB-lite"/>
    </source>
</evidence>
<name>A0A2A2JSC5_9BILA</name>
<dbReference type="EMBL" id="LIAE01010252">
    <property type="protein sequence ID" value="PAV64558.1"/>
    <property type="molecule type" value="Genomic_DNA"/>
</dbReference>
<dbReference type="STRING" id="2018661.A0A2A2JSC5"/>
<reference evidence="3 4" key="1">
    <citation type="journal article" date="2017" name="Curr. Biol.">
        <title>Genome architecture and evolution of a unichromosomal asexual nematode.</title>
        <authorList>
            <person name="Fradin H."/>
            <person name="Zegar C."/>
            <person name="Gutwein M."/>
            <person name="Lucas J."/>
            <person name="Kovtun M."/>
            <person name="Corcoran D."/>
            <person name="Baugh L.R."/>
            <person name="Kiontke K."/>
            <person name="Gunsalus K."/>
            <person name="Fitch D.H."/>
            <person name="Piano F."/>
        </authorList>
    </citation>
    <scope>NUCLEOTIDE SEQUENCE [LARGE SCALE GENOMIC DNA]</scope>
    <source>
        <strain evidence="3">PF1309</strain>
    </source>
</reference>
<dbReference type="Proteomes" id="UP000218231">
    <property type="component" value="Unassembled WGS sequence"/>
</dbReference>
<feature type="compositionally biased region" description="Basic and acidic residues" evidence="2">
    <location>
        <begin position="238"/>
        <end position="247"/>
    </location>
</feature>
<feature type="region of interest" description="Disordered" evidence="2">
    <location>
        <begin position="55"/>
        <end position="79"/>
    </location>
</feature>
<accession>A0A2A2JSC5</accession>
<organism evidence="3 4">
    <name type="scientific">Diploscapter pachys</name>
    <dbReference type="NCBI Taxonomy" id="2018661"/>
    <lineage>
        <taxon>Eukaryota</taxon>
        <taxon>Metazoa</taxon>
        <taxon>Ecdysozoa</taxon>
        <taxon>Nematoda</taxon>
        <taxon>Chromadorea</taxon>
        <taxon>Rhabditida</taxon>
        <taxon>Rhabditina</taxon>
        <taxon>Rhabditomorpha</taxon>
        <taxon>Rhabditoidea</taxon>
        <taxon>Rhabditidae</taxon>
        <taxon>Diploscapter</taxon>
    </lineage>
</organism>
<protein>
    <submittedName>
        <fullName evidence="3">Uncharacterized protein</fullName>
    </submittedName>
</protein>
<dbReference type="OrthoDB" id="6270329at2759"/>
<evidence type="ECO:0000313" key="3">
    <source>
        <dbReference type="EMBL" id="PAV64558.1"/>
    </source>
</evidence>
<dbReference type="PANTHER" id="PTHR15545">
    <property type="entry name" value="PDZ DOMAIN CONTAINING RING FINGER PROTEIN 3, 4"/>
    <property type="match status" value="1"/>
</dbReference>
<proteinExistence type="predicted"/>
<sequence length="433" mass="50664">MNVSPYHKKSYDDKIDSLHKQMRQLRIECGKLLNRQNETEKILCCATKAAETSSAYNTGGESCRSDSHTPEGVNNSPRILHRPITTNEKKVDNPSTLLPDTMRVSELRRCSPLPSCSQSSLFLSRSSLQNSTNQINQIKSQMHQNATKEAFDYSKKFRQDDLTKIMHDMLNHCRIPSLSIVMKDKEKEKEEPRASNVKTKIINIAMPKFFRNTISQTKLYLLNEQPTGNKTNLNSNTKDQKEDAKDVLKRSEEIKMKMEKEREIALEMEREKERIENEKNAKKEELTMNEEFQEEPQYKWKVKRRSDGSRYVVRRAVRGEVLKKREAEINRERTGISTDDDAMSDLKLGHFHTREERKRQLERERLRKLQQQNTKLQQRTLATEQLINQLRDKKLQKKKQKEILDEFITTQEMLSERCKEGASLQGICTITTV</sequence>
<keyword evidence="4" id="KW-1185">Reference proteome</keyword>
<feature type="coiled-coil region" evidence="1">
    <location>
        <begin position="352"/>
        <end position="386"/>
    </location>
</feature>
<keyword evidence="1" id="KW-0175">Coiled coil</keyword>
<evidence type="ECO:0000313" key="4">
    <source>
        <dbReference type="Proteomes" id="UP000218231"/>
    </source>
</evidence>
<dbReference type="PANTHER" id="PTHR15545:SF8">
    <property type="entry name" value="SLO-INTERACTING PROTEIN 1"/>
    <property type="match status" value="1"/>
</dbReference>